<dbReference type="RefSeq" id="WP_122192461.1">
    <property type="nucleotide sequence ID" value="NZ_JBHSKC010000016.1"/>
</dbReference>
<gene>
    <name evidence="1" type="ORF">EBO15_01535</name>
</gene>
<sequence>MAVTVPTTWTGSNSSQDVEIITNPTTGNWLIAVVACRVVDGSAPTLSIGDISRNLWTLLATDTAWATATNAPAQLQIEVWACPAVAYQGWPWLAVYAAASQITADDVGHVLLSLIEVNGLSGAPTVDSITTAAASASTTASITVPAPAGGAQCLMVVGAVTDNGTANPTPGAGTAFAGPNLTGSPAASSEGTWLTSTTAQTVSWTAASAVNWAIIGVALRVAGNTAPQPNANWPGVQLQVGIGYDLSTPLSRVRWTDQSSRLLSMQADRGIQAELGAAQQGTIDLEIRNQDGAYTPRLVTAAASATAAGTTTTIILPATTSPLTVGDFFRLQTSGGAWKELNVFQVTQLSTTGGTTTVTFVRADGSSGGARVATATGDVYAGIRVDLYLPVRVLATWQGKPYPVASGWLRDMPITYTDAAWATVQGQAGDTLETLTAAPPTVARGEILRRNPTHYWPLSDASGAGAAQNISGLTTSVLTQSVSKYGAGVATQADFGASSQGIDTSTTSVPYIVTFVGDSGSCWRQSGQTSAEMPSKGYALVGTDGAFPSLAGGVTIIGYTLTTGADLDAIINATSDPTVLMLRTADPSAGIAQGSVLRLFVQRGNLNGGVVVWDKSTHMSGTTTISGANQLFGGWTMWAITITQTAWTLYAAGQFAGGGVCNLVPNFTTIDIGGEADQFSSGRTYPGYHAHIAIFPRILTPGEIYALGSVVTGAPAIEDAGNRIQRKLNSTGWRGARILGTSVPIRLTAEADPSGTVADAASEYAGYADSLTFADAAGQFQYRGRNMAYQQSPRVTLGESTAGGEIPYKPGMQPSFNPTFIYNSVAVENSKTWTQIPTTTNSISAVDDTSATRYGTRSMSKQTRFASDQDAWHEAYWLMNRYAYPQMRVEQVTISASAYPAAWPTVLGIEVGDLVTLVRRQIGAPALTLRCRVLRVQPHLVYGAGGQVQGEVTLTLGAAPPIVGVAGDPAYGVVGNIVLGA</sequence>
<protein>
    <submittedName>
        <fullName evidence="1">Uncharacterized protein</fullName>
    </submittedName>
</protein>
<keyword evidence="2" id="KW-1185">Reference proteome</keyword>
<reference evidence="1 2" key="1">
    <citation type="submission" date="2018-10" db="EMBL/GenBank/DDBJ databases">
        <title>Isolation from soil.</title>
        <authorList>
            <person name="Hu J."/>
        </authorList>
    </citation>
    <scope>NUCLEOTIDE SEQUENCE [LARGE SCALE GENOMIC DNA]</scope>
    <source>
        <strain evidence="1 2">NEAU-Ht49</strain>
    </source>
</reference>
<dbReference type="InterPro" id="IPR013320">
    <property type="entry name" value="ConA-like_dom_sf"/>
</dbReference>
<evidence type="ECO:0000313" key="1">
    <source>
        <dbReference type="EMBL" id="RMI47611.1"/>
    </source>
</evidence>
<name>A0A3M2MDL4_9ACTN</name>
<accession>A0A3M2MDL4</accession>
<evidence type="ECO:0000313" key="2">
    <source>
        <dbReference type="Proteomes" id="UP000282674"/>
    </source>
</evidence>
<comment type="caution">
    <text evidence="1">The sequence shown here is derived from an EMBL/GenBank/DDBJ whole genome shotgun (WGS) entry which is preliminary data.</text>
</comment>
<dbReference type="Gene3D" id="2.60.120.200">
    <property type="match status" value="1"/>
</dbReference>
<organism evidence="1 2">
    <name type="scientific">Actinomadura harenae</name>
    <dbReference type="NCBI Taxonomy" id="2483351"/>
    <lineage>
        <taxon>Bacteria</taxon>
        <taxon>Bacillati</taxon>
        <taxon>Actinomycetota</taxon>
        <taxon>Actinomycetes</taxon>
        <taxon>Streptosporangiales</taxon>
        <taxon>Thermomonosporaceae</taxon>
        <taxon>Actinomadura</taxon>
    </lineage>
</organism>
<dbReference type="SUPFAM" id="SSF49899">
    <property type="entry name" value="Concanavalin A-like lectins/glucanases"/>
    <property type="match status" value="1"/>
</dbReference>
<proteinExistence type="predicted"/>
<dbReference type="EMBL" id="RFFG01000002">
    <property type="protein sequence ID" value="RMI47611.1"/>
    <property type="molecule type" value="Genomic_DNA"/>
</dbReference>
<dbReference type="Proteomes" id="UP000282674">
    <property type="component" value="Unassembled WGS sequence"/>
</dbReference>
<dbReference type="AlphaFoldDB" id="A0A3M2MDL4"/>
<dbReference type="OrthoDB" id="3445328at2"/>